<feature type="transmembrane region" description="Helical" evidence="1">
    <location>
        <begin position="151"/>
        <end position="171"/>
    </location>
</feature>
<proteinExistence type="predicted"/>
<keyword evidence="1" id="KW-0472">Membrane</keyword>
<feature type="transmembrane region" description="Helical" evidence="1">
    <location>
        <begin position="20"/>
        <end position="44"/>
    </location>
</feature>
<reference evidence="2 3" key="1">
    <citation type="submission" date="2020-08" db="EMBL/GenBank/DDBJ databases">
        <title>Genome public.</title>
        <authorList>
            <person name="Liu C."/>
            <person name="Sun Q."/>
        </authorList>
    </citation>
    <scope>NUCLEOTIDE SEQUENCE [LARGE SCALE GENOMIC DNA]</scope>
    <source>
        <strain evidence="2 3">NSJ-10</strain>
    </source>
</reference>
<keyword evidence="3" id="KW-1185">Reference proteome</keyword>
<evidence type="ECO:0000313" key="2">
    <source>
        <dbReference type="EMBL" id="MBC5663031.1"/>
    </source>
</evidence>
<evidence type="ECO:0000256" key="1">
    <source>
        <dbReference type="SAM" id="Phobius"/>
    </source>
</evidence>
<protein>
    <submittedName>
        <fullName evidence="2">Uncharacterized protein</fullName>
    </submittedName>
</protein>
<sequence>MMLYIKKVRLKDKSTLSKSLYVILHILVGGFVGFWYFFWLSLFTSVPSSLYDDSPVWLFGCMVLVCSIGVAVTFSARRTCGNVVCNIAAGCGLYVIFQLGCYSVATLIAIMVAAAICSGVGIVRICLRHTEARTVSRQRLAMARRIRVRDLIRRNACIACGVCAILIPLAVGHTDWMKLYEIYCNQMNQSMGSNADFDYAATNYYEDHGIEKNFDTIKQIYDNDEWQSLTTEQKKETVQAIFDCECKYLGVKTVSLEFSDNLPSSLYYEVRAQYDSNNRKVTIKDGLLDYDNDEVFMVIAEEVYHAYEHDMMELYSQTLTESQKSLWCFKDVESWIKNDESYVIGGKSSYEAYESQPIEAAAKEYATYSWVSYMQNIGDVVDVCYTDENSD</sequence>
<feature type="transmembrane region" description="Helical" evidence="1">
    <location>
        <begin position="106"/>
        <end position="127"/>
    </location>
</feature>
<dbReference type="Proteomes" id="UP000615234">
    <property type="component" value="Unassembled WGS sequence"/>
</dbReference>
<feature type="transmembrane region" description="Helical" evidence="1">
    <location>
        <begin position="56"/>
        <end position="76"/>
    </location>
</feature>
<comment type="caution">
    <text evidence="2">The sequence shown here is derived from an EMBL/GenBank/DDBJ whole genome shotgun (WGS) entry which is preliminary data.</text>
</comment>
<gene>
    <name evidence="2" type="ORF">H8S09_09030</name>
</gene>
<dbReference type="EMBL" id="JACOOX010000004">
    <property type="protein sequence ID" value="MBC5663031.1"/>
    <property type="molecule type" value="Genomic_DNA"/>
</dbReference>
<accession>A0A8I0AL79</accession>
<organism evidence="2 3">
    <name type="scientific">Coprococcus hominis</name>
    <name type="common">ex Liu et al. 2022</name>
    <dbReference type="NCBI Taxonomy" id="2763039"/>
    <lineage>
        <taxon>Bacteria</taxon>
        <taxon>Bacillati</taxon>
        <taxon>Bacillota</taxon>
        <taxon>Clostridia</taxon>
        <taxon>Lachnospirales</taxon>
        <taxon>Lachnospiraceae</taxon>
        <taxon>Coprococcus</taxon>
    </lineage>
</organism>
<name>A0A8I0AL79_9FIRM</name>
<feature type="transmembrane region" description="Helical" evidence="1">
    <location>
        <begin position="83"/>
        <end position="100"/>
    </location>
</feature>
<dbReference type="AlphaFoldDB" id="A0A8I0AL79"/>
<dbReference type="GeneID" id="92832376"/>
<keyword evidence="1" id="KW-0812">Transmembrane</keyword>
<dbReference type="RefSeq" id="WP_004854057.1">
    <property type="nucleotide sequence ID" value="NZ_JACOOX010000004.1"/>
</dbReference>
<keyword evidence="1" id="KW-1133">Transmembrane helix</keyword>
<evidence type="ECO:0000313" key="3">
    <source>
        <dbReference type="Proteomes" id="UP000615234"/>
    </source>
</evidence>